<sequence>MSGKWHLGLTPERSPKALSSLALYFISFRPSHYSYPLAMHPIYIIATSFSSNNYAYEPTFDKSTVDTIPNFMTLSFIVLGFENSDYVRHLPENGFSSNGYGSKFLDYLREWKDGNTANPDTPLQAPQVFVAKYRRAYDDGPDVLRETRLQKLKELGMTPQDVTPHPVVADEVKLWSEMVTFERQLSSRAMECSTGMVSCIDHTKLTLSISETEIRLSGMDPVASTAPSRFYKAYTMEGVCVLFIAKFLEGMLADERVDAITDTFATIKDVIPTILDMEGVPHLAPRYKAKEITNKTLSTRKTLFKAEKRAGGRLFARVTGKSGLIRNRKERGNGRFII</sequence>
<evidence type="ECO:0000313" key="2">
    <source>
        <dbReference type="Proteomes" id="UP000799755"/>
    </source>
</evidence>
<protein>
    <submittedName>
        <fullName evidence="1">Uncharacterized protein</fullName>
    </submittedName>
</protein>
<dbReference type="EMBL" id="MU003536">
    <property type="protein sequence ID" value="KAF2464489.1"/>
    <property type="molecule type" value="Genomic_DNA"/>
</dbReference>
<organism evidence="1 2">
    <name type="scientific">Lindgomyces ingoldianus</name>
    <dbReference type="NCBI Taxonomy" id="673940"/>
    <lineage>
        <taxon>Eukaryota</taxon>
        <taxon>Fungi</taxon>
        <taxon>Dikarya</taxon>
        <taxon>Ascomycota</taxon>
        <taxon>Pezizomycotina</taxon>
        <taxon>Dothideomycetes</taxon>
        <taxon>Pleosporomycetidae</taxon>
        <taxon>Pleosporales</taxon>
        <taxon>Lindgomycetaceae</taxon>
        <taxon>Lindgomyces</taxon>
    </lineage>
</organism>
<dbReference type="Proteomes" id="UP000799755">
    <property type="component" value="Unassembled WGS sequence"/>
</dbReference>
<evidence type="ECO:0000313" key="1">
    <source>
        <dbReference type="EMBL" id="KAF2464489.1"/>
    </source>
</evidence>
<keyword evidence="2" id="KW-1185">Reference proteome</keyword>
<reference evidence="1" key="1">
    <citation type="journal article" date="2020" name="Stud. Mycol.">
        <title>101 Dothideomycetes genomes: a test case for predicting lifestyles and emergence of pathogens.</title>
        <authorList>
            <person name="Haridas S."/>
            <person name="Albert R."/>
            <person name="Binder M."/>
            <person name="Bloem J."/>
            <person name="Labutti K."/>
            <person name="Salamov A."/>
            <person name="Andreopoulos B."/>
            <person name="Baker S."/>
            <person name="Barry K."/>
            <person name="Bills G."/>
            <person name="Bluhm B."/>
            <person name="Cannon C."/>
            <person name="Castanera R."/>
            <person name="Culley D."/>
            <person name="Daum C."/>
            <person name="Ezra D."/>
            <person name="Gonzalez J."/>
            <person name="Henrissat B."/>
            <person name="Kuo A."/>
            <person name="Liang C."/>
            <person name="Lipzen A."/>
            <person name="Lutzoni F."/>
            <person name="Magnuson J."/>
            <person name="Mondo S."/>
            <person name="Nolan M."/>
            <person name="Ohm R."/>
            <person name="Pangilinan J."/>
            <person name="Park H.-J."/>
            <person name="Ramirez L."/>
            <person name="Alfaro M."/>
            <person name="Sun H."/>
            <person name="Tritt A."/>
            <person name="Yoshinaga Y."/>
            <person name="Zwiers L.-H."/>
            <person name="Turgeon B."/>
            <person name="Goodwin S."/>
            <person name="Spatafora J."/>
            <person name="Crous P."/>
            <person name="Grigoriev I."/>
        </authorList>
    </citation>
    <scope>NUCLEOTIDE SEQUENCE</scope>
    <source>
        <strain evidence="1">ATCC 200398</strain>
    </source>
</reference>
<comment type="caution">
    <text evidence="1">The sequence shown here is derived from an EMBL/GenBank/DDBJ whole genome shotgun (WGS) entry which is preliminary data.</text>
</comment>
<accession>A0ACB6QBR6</accession>
<gene>
    <name evidence="1" type="ORF">BDR25DRAFT_361563</name>
</gene>
<proteinExistence type="predicted"/>
<name>A0ACB6QBR6_9PLEO</name>